<evidence type="ECO:0000256" key="9">
    <source>
        <dbReference type="SAM" id="Phobius"/>
    </source>
</evidence>
<keyword evidence="8" id="KW-0807">Transducer</keyword>
<keyword evidence="6 9" id="KW-0472">Membrane</keyword>
<keyword evidence="5" id="KW-0297">G-protein coupled receptor</keyword>
<evidence type="ECO:0000256" key="7">
    <source>
        <dbReference type="ARBA" id="ARBA00023170"/>
    </source>
</evidence>
<evidence type="ECO:0000256" key="2">
    <source>
        <dbReference type="ARBA" id="ARBA00022475"/>
    </source>
</evidence>
<dbReference type="PANTHER" id="PTHR24229:SF40">
    <property type="entry name" value="ALLATOSTATIN C RECEPTOR 1-RELATED"/>
    <property type="match status" value="1"/>
</dbReference>
<reference evidence="11 13" key="2">
    <citation type="journal article" date="2013" name="Nature">
        <title>Insights into bilaterian evolution from three spiralian genomes.</title>
        <authorList>
            <person name="Simakov O."/>
            <person name="Marletaz F."/>
            <person name="Cho S.J."/>
            <person name="Edsinger-Gonzales E."/>
            <person name="Havlak P."/>
            <person name="Hellsten U."/>
            <person name="Kuo D.H."/>
            <person name="Larsson T."/>
            <person name="Lv J."/>
            <person name="Arendt D."/>
            <person name="Savage R."/>
            <person name="Osoegawa K."/>
            <person name="de Jong P."/>
            <person name="Grimwood J."/>
            <person name="Chapman J.A."/>
            <person name="Shapiro H."/>
            <person name="Aerts A."/>
            <person name="Otillar R.P."/>
            <person name="Terry A.Y."/>
            <person name="Boore J.L."/>
            <person name="Grigoriev I.V."/>
            <person name="Lindberg D.R."/>
            <person name="Seaver E.C."/>
            <person name="Weisblat D.A."/>
            <person name="Putnam N.H."/>
            <person name="Rokhsar D.S."/>
        </authorList>
    </citation>
    <scope>NUCLEOTIDE SEQUENCE</scope>
    <source>
        <strain evidence="11 13">I ESC-2004</strain>
    </source>
</reference>
<evidence type="ECO:0000313" key="13">
    <source>
        <dbReference type="Proteomes" id="UP000014760"/>
    </source>
</evidence>
<dbReference type="STRING" id="283909.R7TVJ0"/>
<evidence type="ECO:0000313" key="11">
    <source>
        <dbReference type="EMBL" id="ELT95030.1"/>
    </source>
</evidence>
<dbReference type="HOGENOM" id="CLU_814439_0_0_1"/>
<dbReference type="GO" id="GO:0005886">
    <property type="term" value="C:plasma membrane"/>
    <property type="evidence" value="ECO:0007669"/>
    <property type="project" value="UniProtKB-SubCell"/>
</dbReference>
<dbReference type="OrthoDB" id="6143014at2759"/>
<feature type="transmembrane region" description="Helical" evidence="9">
    <location>
        <begin position="137"/>
        <end position="154"/>
    </location>
</feature>
<evidence type="ECO:0000256" key="8">
    <source>
        <dbReference type="ARBA" id="ARBA00023224"/>
    </source>
</evidence>
<evidence type="ECO:0000256" key="5">
    <source>
        <dbReference type="ARBA" id="ARBA00023040"/>
    </source>
</evidence>
<dbReference type="PANTHER" id="PTHR24229">
    <property type="entry name" value="NEUROPEPTIDES RECEPTOR"/>
    <property type="match status" value="1"/>
</dbReference>
<dbReference type="GO" id="GO:0007218">
    <property type="term" value="P:neuropeptide signaling pathway"/>
    <property type="evidence" value="ECO:0007669"/>
    <property type="project" value="TreeGrafter"/>
</dbReference>
<dbReference type="PROSITE" id="PS50262">
    <property type="entry name" value="G_PROTEIN_RECEP_F1_2"/>
    <property type="match status" value="1"/>
</dbReference>
<proteinExistence type="predicted"/>
<keyword evidence="2" id="KW-1003">Cell membrane</keyword>
<dbReference type="AlphaFoldDB" id="R7TVJ0"/>
<organism evidence="11">
    <name type="scientific">Capitella teleta</name>
    <name type="common">Polychaete worm</name>
    <dbReference type="NCBI Taxonomy" id="283909"/>
    <lineage>
        <taxon>Eukaryota</taxon>
        <taxon>Metazoa</taxon>
        <taxon>Spiralia</taxon>
        <taxon>Lophotrochozoa</taxon>
        <taxon>Annelida</taxon>
        <taxon>Polychaeta</taxon>
        <taxon>Sedentaria</taxon>
        <taxon>Scolecida</taxon>
        <taxon>Capitellidae</taxon>
        <taxon>Capitella</taxon>
    </lineage>
</organism>
<dbReference type="Proteomes" id="UP000014760">
    <property type="component" value="Unassembled WGS sequence"/>
</dbReference>
<feature type="transmembrane region" description="Helical" evidence="9">
    <location>
        <begin position="100"/>
        <end position="117"/>
    </location>
</feature>
<dbReference type="InterPro" id="IPR000276">
    <property type="entry name" value="GPCR_Rhodpsn"/>
</dbReference>
<dbReference type="InterPro" id="IPR017452">
    <property type="entry name" value="GPCR_Rhodpsn_7TM"/>
</dbReference>
<keyword evidence="4 9" id="KW-1133">Transmembrane helix</keyword>
<comment type="subcellular location">
    <subcellularLocation>
        <location evidence="1">Cell membrane</location>
        <topology evidence="1">Multi-pass membrane protein</topology>
    </subcellularLocation>
</comment>
<dbReference type="GO" id="GO:0043005">
    <property type="term" value="C:neuron projection"/>
    <property type="evidence" value="ECO:0007669"/>
    <property type="project" value="TreeGrafter"/>
</dbReference>
<feature type="transmembrane region" description="Helical" evidence="9">
    <location>
        <begin position="23"/>
        <end position="45"/>
    </location>
</feature>
<reference evidence="12" key="3">
    <citation type="submission" date="2015-06" db="UniProtKB">
        <authorList>
            <consortium name="EnsemblMetazoa"/>
        </authorList>
    </citation>
    <scope>IDENTIFICATION</scope>
</reference>
<evidence type="ECO:0000256" key="4">
    <source>
        <dbReference type="ARBA" id="ARBA00022989"/>
    </source>
</evidence>
<name>R7TVJ0_CAPTE</name>
<dbReference type="EnsemblMetazoa" id="CapteT217017">
    <property type="protein sequence ID" value="CapteP217017"/>
    <property type="gene ID" value="CapteG217017"/>
</dbReference>
<feature type="domain" description="G-protein coupled receptors family 1 profile" evidence="10">
    <location>
        <begin position="37"/>
        <end position="289"/>
    </location>
</feature>
<dbReference type="GO" id="GO:0004930">
    <property type="term" value="F:G protein-coupled receptor activity"/>
    <property type="evidence" value="ECO:0007669"/>
    <property type="project" value="UniProtKB-KW"/>
</dbReference>
<reference evidence="13" key="1">
    <citation type="submission" date="2012-12" db="EMBL/GenBank/DDBJ databases">
        <authorList>
            <person name="Hellsten U."/>
            <person name="Grimwood J."/>
            <person name="Chapman J.A."/>
            <person name="Shapiro H."/>
            <person name="Aerts A."/>
            <person name="Otillar R.P."/>
            <person name="Terry A.Y."/>
            <person name="Boore J.L."/>
            <person name="Simakov O."/>
            <person name="Marletaz F."/>
            <person name="Cho S.-J."/>
            <person name="Edsinger-Gonzales E."/>
            <person name="Havlak P."/>
            <person name="Kuo D.-H."/>
            <person name="Larsson T."/>
            <person name="Lv J."/>
            <person name="Arendt D."/>
            <person name="Savage R."/>
            <person name="Osoegawa K."/>
            <person name="de Jong P."/>
            <person name="Lindberg D.R."/>
            <person name="Seaver E.C."/>
            <person name="Weisblat D.A."/>
            <person name="Putnam N.H."/>
            <person name="Grigoriev I.V."/>
            <person name="Rokhsar D.S."/>
        </authorList>
    </citation>
    <scope>NUCLEOTIDE SEQUENCE</scope>
    <source>
        <strain evidence="13">I ESC-2004</strain>
    </source>
</reference>
<evidence type="ECO:0000256" key="3">
    <source>
        <dbReference type="ARBA" id="ARBA00022692"/>
    </source>
</evidence>
<keyword evidence="7" id="KW-0675">Receptor</keyword>
<dbReference type="Gene3D" id="1.20.1070.10">
    <property type="entry name" value="Rhodopsin 7-helix transmembrane proteins"/>
    <property type="match status" value="1"/>
</dbReference>
<dbReference type="OMA" id="TMRILCP"/>
<dbReference type="SUPFAM" id="SSF81321">
    <property type="entry name" value="Family A G protein-coupled receptor-like"/>
    <property type="match status" value="1"/>
</dbReference>
<evidence type="ECO:0000259" key="10">
    <source>
        <dbReference type="PROSITE" id="PS50262"/>
    </source>
</evidence>
<keyword evidence="3 9" id="KW-0812">Transmembrane</keyword>
<feature type="transmembrane region" description="Helical" evidence="9">
    <location>
        <begin position="57"/>
        <end position="80"/>
    </location>
</feature>
<dbReference type="Pfam" id="PF00001">
    <property type="entry name" value="7tm_1"/>
    <property type="match status" value="1"/>
</dbReference>
<evidence type="ECO:0000256" key="1">
    <source>
        <dbReference type="ARBA" id="ARBA00004651"/>
    </source>
</evidence>
<keyword evidence="13" id="KW-1185">Reference proteome</keyword>
<sequence length="341" mass="39075">MDETMGFHPTNHSMEHSDYNHVLFVYNASCMVLSLLCNVAIICVISSQKKAKSTPNITMISVATADALAAAFVIPTHFVLTKSNPHSHIAPFICKLHVYVWYWCKTTSIYSIIAMLCDRYNRLLKPLKSHANISGRYMFYLSFVWFFGAAYNIWEIVLNSSIDTFDGYNLTYRPCGPSRQFYHLYSGFMVVDLLVIFIFPFTIVSFFFSSIFHDVLHPDERVQRPRLTGRRRLLLSVGLFIVFYVCHLPFEINDAMTYFSDRFPSKTKSSSEFFVTLSFSQGLINAVTYMSCGTELHEAVMGFFLRHKPFTRERSPALIASNYPLPEIVFTSENSPDATIV</sequence>
<dbReference type="PRINTS" id="PR00237">
    <property type="entry name" value="GPCRRHODOPSN"/>
</dbReference>
<feature type="transmembrane region" description="Helical" evidence="9">
    <location>
        <begin position="233"/>
        <end position="250"/>
    </location>
</feature>
<dbReference type="EMBL" id="AMQN01012009">
    <property type="status" value="NOT_ANNOTATED_CDS"/>
    <property type="molecule type" value="Genomic_DNA"/>
</dbReference>
<dbReference type="CDD" id="cd00637">
    <property type="entry name" value="7tm_classA_rhodopsin-like"/>
    <property type="match status" value="1"/>
</dbReference>
<evidence type="ECO:0000313" key="12">
    <source>
        <dbReference type="EnsemblMetazoa" id="CapteP217017"/>
    </source>
</evidence>
<dbReference type="EMBL" id="KB309238">
    <property type="protein sequence ID" value="ELT95030.1"/>
    <property type="molecule type" value="Genomic_DNA"/>
</dbReference>
<accession>R7TVJ0</accession>
<feature type="transmembrane region" description="Helical" evidence="9">
    <location>
        <begin position="188"/>
        <end position="212"/>
    </location>
</feature>
<gene>
    <name evidence="11" type="ORF">CAPTEDRAFT_217017</name>
</gene>
<evidence type="ECO:0000256" key="6">
    <source>
        <dbReference type="ARBA" id="ARBA00023136"/>
    </source>
</evidence>
<protein>
    <recommendedName>
        <fullName evidence="10">G-protein coupled receptors family 1 profile domain-containing protein</fullName>
    </recommendedName>
</protein>
<dbReference type="GO" id="GO:0042923">
    <property type="term" value="F:neuropeptide binding"/>
    <property type="evidence" value="ECO:0007669"/>
    <property type="project" value="TreeGrafter"/>
</dbReference>